<proteinExistence type="predicted"/>
<evidence type="ECO:0000256" key="1">
    <source>
        <dbReference type="SAM" id="MobiDB-lite"/>
    </source>
</evidence>
<sequence length="77" mass="8854">MQRKFSISQQVRVKTSDGTYREPPNDVKGATGKIAEQCIADWLEKSEIVPMEEPRSYYVEISENHTVLIGEDWLEPV</sequence>
<protein>
    <submittedName>
        <fullName evidence="2">Uncharacterized protein</fullName>
    </submittedName>
</protein>
<accession>A0A383BDL8</accession>
<name>A0A383BDL8_9ZZZZ</name>
<gene>
    <name evidence="2" type="ORF">METZ01_LOCUS470744</name>
</gene>
<organism evidence="2">
    <name type="scientific">marine metagenome</name>
    <dbReference type="NCBI Taxonomy" id="408172"/>
    <lineage>
        <taxon>unclassified sequences</taxon>
        <taxon>metagenomes</taxon>
        <taxon>ecological metagenomes</taxon>
    </lineage>
</organism>
<reference evidence="2" key="1">
    <citation type="submission" date="2018-05" db="EMBL/GenBank/DDBJ databases">
        <authorList>
            <person name="Lanie J.A."/>
            <person name="Ng W.-L."/>
            <person name="Kazmierczak K.M."/>
            <person name="Andrzejewski T.M."/>
            <person name="Davidsen T.M."/>
            <person name="Wayne K.J."/>
            <person name="Tettelin H."/>
            <person name="Glass J.I."/>
            <person name="Rusch D."/>
            <person name="Podicherti R."/>
            <person name="Tsui H.-C.T."/>
            <person name="Winkler M.E."/>
        </authorList>
    </citation>
    <scope>NUCLEOTIDE SEQUENCE</scope>
</reference>
<dbReference type="EMBL" id="UINC01199459">
    <property type="protein sequence ID" value="SVE17890.1"/>
    <property type="molecule type" value="Genomic_DNA"/>
</dbReference>
<dbReference type="AlphaFoldDB" id="A0A383BDL8"/>
<evidence type="ECO:0000313" key="2">
    <source>
        <dbReference type="EMBL" id="SVE17890.1"/>
    </source>
</evidence>
<feature type="compositionally biased region" description="Polar residues" evidence="1">
    <location>
        <begin position="1"/>
        <end position="18"/>
    </location>
</feature>
<feature type="region of interest" description="Disordered" evidence="1">
    <location>
        <begin position="1"/>
        <end position="31"/>
    </location>
</feature>